<sequence>MKSSVKFQLMSMMFLMFFGWGAWYGQMSKYLFNKLHATGDQVGNAYTTLAIASIFAPFFIGLIADRYFSAQKVMGVLNILGGVILYFLSLERNPETFFWYILAYTLCFAPNLALSNSIAMNQMSNPEKEFPSIRVTGTIAWIVVTNIIGYYALGDKVAIFEIAMYTSFLLGIYSFTLPNTPPKGDKNGSVAQILGLDALKLFKDRSFLIFFISSILICIPLSFYYALANPSLTDSHMTNVENKMSFGQVSEVVFMLLIPVAFMRLGVKKMLVIGLVAWIIRFICFGYGDGIWKEWITNVSVSSEWVQYIGNPSEWILYIGIILHGVCYDFFFVTGQIYTDQKAGEKIKNSAQGLITFATYGIGMGIGSKLSGIILDYYTVKGVKDWETFWLVPAGIAGVVLLLFIFFFHENKAKPTYS</sequence>
<feature type="transmembrane region" description="Helical" evidence="7">
    <location>
        <begin position="159"/>
        <end position="177"/>
    </location>
</feature>
<feature type="transmembrane region" description="Helical" evidence="7">
    <location>
        <begin position="73"/>
        <end position="90"/>
    </location>
</feature>
<evidence type="ECO:0000256" key="5">
    <source>
        <dbReference type="ARBA" id="ARBA00022989"/>
    </source>
</evidence>
<evidence type="ECO:0000256" key="2">
    <source>
        <dbReference type="ARBA" id="ARBA00022448"/>
    </source>
</evidence>
<keyword evidence="2" id="KW-0813">Transport</keyword>
<name>A0ABW6DMS9_9BACT</name>
<feature type="transmembrane region" description="Helical" evidence="7">
    <location>
        <begin position="45"/>
        <end position="64"/>
    </location>
</feature>
<accession>A0ABW6DMS9</accession>
<feature type="transmembrane region" description="Helical" evidence="7">
    <location>
        <begin position="135"/>
        <end position="153"/>
    </location>
</feature>
<evidence type="ECO:0000256" key="6">
    <source>
        <dbReference type="ARBA" id="ARBA00023136"/>
    </source>
</evidence>
<reference evidence="8 9" key="1">
    <citation type="submission" date="2024-03" db="EMBL/GenBank/DDBJ databases">
        <title>Aquirufa genome sequencing.</title>
        <authorList>
            <person name="Pitt A."/>
            <person name="Hahn M.W."/>
        </authorList>
    </citation>
    <scope>NUCLEOTIDE SEQUENCE [LARGE SCALE GENOMIC DNA]</scope>
    <source>
        <strain evidence="8 9">HETE-83D</strain>
    </source>
</reference>
<dbReference type="Gene3D" id="1.20.1250.20">
    <property type="entry name" value="MFS general substrate transporter like domains"/>
    <property type="match status" value="2"/>
</dbReference>
<dbReference type="Proteomes" id="UP001598019">
    <property type="component" value="Unassembled WGS sequence"/>
</dbReference>
<organism evidence="8 9">
    <name type="scientific">Aquirufa esocilacus</name>
    <dbReference type="NCBI Taxonomy" id="3096513"/>
    <lineage>
        <taxon>Bacteria</taxon>
        <taxon>Pseudomonadati</taxon>
        <taxon>Bacteroidota</taxon>
        <taxon>Cytophagia</taxon>
        <taxon>Cytophagales</taxon>
        <taxon>Flectobacillaceae</taxon>
        <taxon>Aquirufa</taxon>
    </lineage>
</organism>
<feature type="transmembrane region" description="Helical" evidence="7">
    <location>
        <begin position="315"/>
        <end position="333"/>
    </location>
</feature>
<feature type="transmembrane region" description="Helical" evidence="7">
    <location>
        <begin position="96"/>
        <end position="114"/>
    </location>
</feature>
<evidence type="ECO:0000256" key="7">
    <source>
        <dbReference type="SAM" id="Phobius"/>
    </source>
</evidence>
<feature type="transmembrane region" description="Helical" evidence="7">
    <location>
        <begin position="7"/>
        <end position="25"/>
    </location>
</feature>
<feature type="transmembrane region" description="Helical" evidence="7">
    <location>
        <begin position="390"/>
        <end position="408"/>
    </location>
</feature>
<gene>
    <name evidence="8" type="ORF">SKC37_10530</name>
</gene>
<feature type="transmembrane region" description="Helical" evidence="7">
    <location>
        <begin position="246"/>
        <end position="263"/>
    </location>
</feature>
<dbReference type="PANTHER" id="PTHR23522">
    <property type="entry name" value="BLL5896 PROTEIN"/>
    <property type="match status" value="1"/>
</dbReference>
<keyword evidence="4 7" id="KW-0812">Transmembrane</keyword>
<evidence type="ECO:0000313" key="8">
    <source>
        <dbReference type="EMBL" id="MFD3409095.1"/>
    </source>
</evidence>
<evidence type="ECO:0000256" key="4">
    <source>
        <dbReference type="ARBA" id="ARBA00022692"/>
    </source>
</evidence>
<feature type="transmembrane region" description="Helical" evidence="7">
    <location>
        <begin position="270"/>
        <end position="288"/>
    </location>
</feature>
<protein>
    <submittedName>
        <fullName evidence="8">Nucleoside permease</fullName>
    </submittedName>
</protein>
<feature type="transmembrane region" description="Helical" evidence="7">
    <location>
        <begin position="207"/>
        <end position="226"/>
    </location>
</feature>
<keyword evidence="6 7" id="KW-0472">Membrane</keyword>
<evidence type="ECO:0000256" key="1">
    <source>
        <dbReference type="ARBA" id="ARBA00004651"/>
    </source>
</evidence>
<evidence type="ECO:0000256" key="3">
    <source>
        <dbReference type="ARBA" id="ARBA00022475"/>
    </source>
</evidence>
<dbReference type="CDD" id="cd06177">
    <property type="entry name" value="MFS_NHS"/>
    <property type="match status" value="1"/>
</dbReference>
<evidence type="ECO:0000313" key="9">
    <source>
        <dbReference type="Proteomes" id="UP001598019"/>
    </source>
</evidence>
<dbReference type="InterPro" id="IPR004740">
    <property type="entry name" value="Nuc_H_symport"/>
</dbReference>
<feature type="transmembrane region" description="Helical" evidence="7">
    <location>
        <begin position="354"/>
        <end position="378"/>
    </location>
</feature>
<dbReference type="InterPro" id="IPR036259">
    <property type="entry name" value="MFS_trans_sf"/>
</dbReference>
<dbReference type="PANTHER" id="PTHR23522:SF4">
    <property type="entry name" value="NUCLEOSIDE PERMEASE NUPG-RELATED"/>
    <property type="match status" value="1"/>
</dbReference>
<proteinExistence type="predicted"/>
<keyword evidence="3" id="KW-1003">Cell membrane</keyword>
<comment type="subcellular location">
    <subcellularLocation>
        <location evidence="1">Cell membrane</location>
        <topology evidence="1">Multi-pass membrane protein</topology>
    </subcellularLocation>
</comment>
<dbReference type="SUPFAM" id="SSF103473">
    <property type="entry name" value="MFS general substrate transporter"/>
    <property type="match status" value="1"/>
</dbReference>
<keyword evidence="9" id="KW-1185">Reference proteome</keyword>
<dbReference type="Pfam" id="PF03825">
    <property type="entry name" value="Nuc_H_symport"/>
    <property type="match status" value="1"/>
</dbReference>
<comment type="caution">
    <text evidence="8">The sequence shown here is derived from an EMBL/GenBank/DDBJ whole genome shotgun (WGS) entry which is preliminary data.</text>
</comment>
<dbReference type="RefSeq" id="WP_377981439.1">
    <property type="nucleotide sequence ID" value="NZ_JBBKXX010000003.1"/>
</dbReference>
<dbReference type="EMBL" id="JBBKXX010000003">
    <property type="protein sequence ID" value="MFD3409095.1"/>
    <property type="molecule type" value="Genomic_DNA"/>
</dbReference>
<keyword evidence="5 7" id="KW-1133">Transmembrane helix</keyword>